<evidence type="ECO:0000313" key="3">
    <source>
        <dbReference type="Proteomes" id="UP000177092"/>
    </source>
</evidence>
<protein>
    <submittedName>
        <fullName evidence="2">Uncharacterized protein</fullName>
    </submittedName>
</protein>
<reference evidence="2 3" key="1">
    <citation type="journal article" date="2016" name="Nat. Commun.">
        <title>Thousands of microbial genomes shed light on interconnected biogeochemical processes in an aquifer system.</title>
        <authorList>
            <person name="Anantharaman K."/>
            <person name="Brown C.T."/>
            <person name="Hug L.A."/>
            <person name="Sharon I."/>
            <person name="Castelle C.J."/>
            <person name="Probst A.J."/>
            <person name="Thomas B.C."/>
            <person name="Singh A."/>
            <person name="Wilkins M.J."/>
            <person name="Karaoz U."/>
            <person name="Brodie E.L."/>
            <person name="Williams K.H."/>
            <person name="Hubbard S.S."/>
            <person name="Banfield J.F."/>
        </authorList>
    </citation>
    <scope>NUCLEOTIDE SEQUENCE [LARGE SCALE GENOMIC DNA]</scope>
</reference>
<dbReference type="Proteomes" id="UP000177092">
    <property type="component" value="Unassembled WGS sequence"/>
</dbReference>
<evidence type="ECO:0000313" key="2">
    <source>
        <dbReference type="EMBL" id="OGG20233.1"/>
    </source>
</evidence>
<keyword evidence="1" id="KW-0472">Membrane</keyword>
<keyword evidence="1" id="KW-0812">Transmembrane</keyword>
<comment type="caution">
    <text evidence="2">The sequence shown here is derived from an EMBL/GenBank/DDBJ whole genome shotgun (WGS) entry which is preliminary data.</text>
</comment>
<keyword evidence="1" id="KW-1133">Transmembrane helix</keyword>
<proteinExistence type="predicted"/>
<dbReference type="AlphaFoldDB" id="A0A1F6A6Q0"/>
<organism evidence="2 3">
    <name type="scientific">Candidatus Gottesmanbacteria bacterium RIFCSPHIGHO2_02_FULL_40_13</name>
    <dbReference type="NCBI Taxonomy" id="1798384"/>
    <lineage>
        <taxon>Bacteria</taxon>
        <taxon>Candidatus Gottesmaniibacteriota</taxon>
    </lineage>
</organism>
<dbReference type="EMBL" id="MFJN01000052">
    <property type="protein sequence ID" value="OGG20233.1"/>
    <property type="molecule type" value="Genomic_DNA"/>
</dbReference>
<name>A0A1F6A6Q0_9BACT</name>
<accession>A0A1F6A6Q0</accession>
<gene>
    <name evidence="2" type="ORF">A3D03_03325</name>
</gene>
<evidence type="ECO:0000256" key="1">
    <source>
        <dbReference type="SAM" id="Phobius"/>
    </source>
</evidence>
<sequence>MEDNNPTNAQGSKLFLVLGVIILLIVGFIGVKVLVTGKSYKVILVNAPKEAEADITTTFTWRIDGPPATINHTSVHYGIVSDPGEKDLKAKPEDTKYTDFVKDFASGDYNIPLQFVGNTVMSTAGTYYFRAHALIDGKNYWTDEYTMEIKPQGYSISVVNAPTSASVGLPITITWDINGPPTVVNSTTVRFGPESNPGVLGSDIELQDTTYTNEVADFIKGTYNIPFRFVGNVKIASEGAYFFRAHTVIDGKNIWSDEFQLEAK</sequence>
<feature type="transmembrane region" description="Helical" evidence="1">
    <location>
        <begin position="14"/>
        <end position="35"/>
    </location>
</feature>